<reference evidence="2" key="1">
    <citation type="journal article" date="2020" name="Syst. Appl. Microbiol.">
        <title>Streptomyces alkaliterrae sp. nov., isolated from an alkaline soil, and emended descriptions of Streptomyces alkaliphilus, Streptomyces calidiresistens and Streptomyces durbertensis.</title>
        <authorList>
            <person name="Swiecimska M."/>
            <person name="Golinska P."/>
            <person name="Nouioui I."/>
            <person name="Wypij M."/>
            <person name="Rai M."/>
            <person name="Sangal V."/>
            <person name="Goodfellow M."/>
        </authorList>
    </citation>
    <scope>NUCLEOTIDE SEQUENCE [LARGE SCALE GENOMIC DNA]</scope>
    <source>
        <strain evidence="2">DSM 104538</strain>
    </source>
</reference>
<accession>A0ABR6EBF5</accession>
<dbReference type="EMBL" id="WMLF01000012">
    <property type="protein sequence ID" value="MBB1242310.1"/>
    <property type="molecule type" value="Genomic_DNA"/>
</dbReference>
<sequence>MAHALALVEKAYRGALEKQFFDSLYLATELHRQLGGLDILLRGRAVTYGIEAPPVPALRMGGRTLDTLSDPRRDLRALIEAGVGVWAERDALAAHGLHEAALAPDETAPAMDGDKPPAGVPVRLLDGVRTVADGEMAARWPEYRMVFYL</sequence>
<comment type="caution">
    <text evidence="1">The sequence shown here is derived from an EMBL/GenBank/DDBJ whole genome shotgun (WGS) entry which is preliminary data.</text>
</comment>
<protein>
    <submittedName>
        <fullName evidence="1">Uncharacterized protein</fullName>
    </submittedName>
</protein>
<evidence type="ECO:0000313" key="2">
    <source>
        <dbReference type="Proteomes" id="UP000766698"/>
    </source>
</evidence>
<evidence type="ECO:0000313" key="1">
    <source>
        <dbReference type="EMBL" id="MBB1242310.1"/>
    </source>
</evidence>
<dbReference type="RefSeq" id="WP_182853736.1">
    <property type="nucleotide sequence ID" value="NZ_WMLF01000012.1"/>
</dbReference>
<keyword evidence="2" id="KW-1185">Reference proteome</keyword>
<proteinExistence type="predicted"/>
<gene>
    <name evidence="1" type="ORF">GL263_01780</name>
</gene>
<organism evidence="1 2">
    <name type="scientific">Streptomyces durbertensis</name>
    <dbReference type="NCBI Taxonomy" id="2448886"/>
    <lineage>
        <taxon>Bacteria</taxon>
        <taxon>Bacillati</taxon>
        <taxon>Actinomycetota</taxon>
        <taxon>Actinomycetes</taxon>
        <taxon>Kitasatosporales</taxon>
        <taxon>Streptomycetaceae</taxon>
        <taxon>Streptomyces</taxon>
    </lineage>
</organism>
<dbReference type="Proteomes" id="UP000766698">
    <property type="component" value="Unassembled WGS sequence"/>
</dbReference>
<name>A0ABR6EBF5_9ACTN</name>